<dbReference type="PRINTS" id="PR01035">
    <property type="entry name" value="TCRTETA"/>
</dbReference>
<feature type="transmembrane region" description="Helical" evidence="5">
    <location>
        <begin position="38"/>
        <end position="58"/>
    </location>
</feature>
<accession>A0A7C4VTF1</accession>
<evidence type="ECO:0000256" key="3">
    <source>
        <dbReference type="ARBA" id="ARBA00022989"/>
    </source>
</evidence>
<dbReference type="SUPFAM" id="SSF103473">
    <property type="entry name" value="MFS general substrate transporter"/>
    <property type="match status" value="1"/>
</dbReference>
<feature type="transmembrane region" description="Helical" evidence="5">
    <location>
        <begin position="116"/>
        <end position="139"/>
    </location>
</feature>
<organism evidence="7">
    <name type="scientific">Fervidobacterium thailandense</name>
    <dbReference type="NCBI Taxonomy" id="1008305"/>
    <lineage>
        <taxon>Bacteria</taxon>
        <taxon>Thermotogati</taxon>
        <taxon>Thermotogota</taxon>
        <taxon>Thermotogae</taxon>
        <taxon>Thermotogales</taxon>
        <taxon>Fervidobacteriaceae</taxon>
        <taxon>Fervidobacterium</taxon>
    </lineage>
</organism>
<protein>
    <submittedName>
        <fullName evidence="7">MFS transporter</fullName>
    </submittedName>
</protein>
<evidence type="ECO:0000256" key="5">
    <source>
        <dbReference type="SAM" id="Phobius"/>
    </source>
</evidence>
<dbReference type="GO" id="GO:0022857">
    <property type="term" value="F:transmembrane transporter activity"/>
    <property type="evidence" value="ECO:0007669"/>
    <property type="project" value="InterPro"/>
</dbReference>
<reference evidence="7" key="1">
    <citation type="journal article" date="2020" name="mSystems">
        <title>Genome- and Community-Level Interaction Insights into Carbon Utilization and Element Cycling Functions of Hydrothermarchaeota in Hydrothermal Sediment.</title>
        <authorList>
            <person name="Zhou Z."/>
            <person name="Liu Y."/>
            <person name="Xu W."/>
            <person name="Pan J."/>
            <person name="Luo Z.H."/>
            <person name="Li M."/>
        </authorList>
    </citation>
    <scope>NUCLEOTIDE SEQUENCE [LARGE SCALE GENOMIC DNA]</scope>
    <source>
        <strain evidence="7">SpSt-609</strain>
    </source>
</reference>
<dbReference type="InterPro" id="IPR020846">
    <property type="entry name" value="MFS_dom"/>
</dbReference>
<feature type="domain" description="Major facilitator superfamily (MFS) profile" evidence="6">
    <location>
        <begin position="1"/>
        <end position="198"/>
    </location>
</feature>
<evidence type="ECO:0000256" key="1">
    <source>
        <dbReference type="ARBA" id="ARBA00004141"/>
    </source>
</evidence>
<evidence type="ECO:0000256" key="4">
    <source>
        <dbReference type="ARBA" id="ARBA00023136"/>
    </source>
</evidence>
<dbReference type="InterPro" id="IPR036259">
    <property type="entry name" value="MFS_trans_sf"/>
</dbReference>
<evidence type="ECO:0000256" key="2">
    <source>
        <dbReference type="ARBA" id="ARBA00022692"/>
    </source>
</evidence>
<evidence type="ECO:0000313" key="7">
    <source>
        <dbReference type="EMBL" id="HGU40365.1"/>
    </source>
</evidence>
<name>A0A7C4VTF1_9BACT</name>
<dbReference type="PANTHER" id="PTHR24002:SF3">
    <property type="entry name" value="SOLUTE CARRIER FAMILY 22 MEMBER 18"/>
    <property type="match status" value="1"/>
</dbReference>
<keyword evidence="4 5" id="KW-0472">Membrane</keyword>
<dbReference type="Pfam" id="PF07690">
    <property type="entry name" value="MFS_1"/>
    <property type="match status" value="1"/>
</dbReference>
<comment type="caution">
    <text evidence="7">The sequence shown here is derived from an EMBL/GenBank/DDBJ whole genome shotgun (WGS) entry which is preliminary data.</text>
</comment>
<gene>
    <name evidence="7" type="ORF">ENT77_04105</name>
</gene>
<keyword evidence="2 5" id="KW-0812">Transmembrane</keyword>
<comment type="subcellular location">
    <subcellularLocation>
        <location evidence="1">Membrane</location>
        <topology evidence="1">Multi-pass membrane protein</topology>
    </subcellularLocation>
</comment>
<dbReference type="PROSITE" id="PS50850">
    <property type="entry name" value="MFS"/>
    <property type="match status" value="1"/>
</dbReference>
<dbReference type="PANTHER" id="PTHR24002">
    <property type="entry name" value="SOLUTE CARRIER FAMILY 22 MEMBER 18"/>
    <property type="match status" value="1"/>
</dbReference>
<evidence type="ECO:0000259" key="6">
    <source>
        <dbReference type="PROSITE" id="PS50850"/>
    </source>
</evidence>
<sequence>MGVIFLSRLLDGLTGGNITVAQSYISDFTDEKSRARSLGLIGAAFGLGFIIGPAFGGYLSRFGFSIPAFVATGIATANLIMIATLLPESKPADPKRVPFTFNELKRTISQTSVRTLLLFKFFYSVAFTMFESGFALFSMRKLDLDVTSTSLILAYVGIFVAFTQGSLICIVSKRFDETDLLKLSLPLNVVFLSFYSLS</sequence>
<dbReference type="AlphaFoldDB" id="A0A7C4VTF1"/>
<dbReference type="GO" id="GO:0016020">
    <property type="term" value="C:membrane"/>
    <property type="evidence" value="ECO:0007669"/>
    <property type="project" value="UniProtKB-SubCell"/>
</dbReference>
<dbReference type="InterPro" id="IPR001958">
    <property type="entry name" value="Tet-R_TetA/multi-R_MdtG-like"/>
</dbReference>
<dbReference type="Gene3D" id="1.20.1250.20">
    <property type="entry name" value="MFS general substrate transporter like domains"/>
    <property type="match status" value="1"/>
</dbReference>
<keyword evidence="3 5" id="KW-1133">Transmembrane helix</keyword>
<dbReference type="InterPro" id="IPR011701">
    <property type="entry name" value="MFS"/>
</dbReference>
<proteinExistence type="predicted"/>
<dbReference type="EMBL" id="DSZY01000019">
    <property type="protein sequence ID" value="HGU40365.1"/>
    <property type="molecule type" value="Genomic_DNA"/>
</dbReference>
<feature type="transmembrane region" description="Helical" evidence="5">
    <location>
        <begin position="64"/>
        <end position="86"/>
    </location>
</feature>
<feature type="transmembrane region" description="Helical" evidence="5">
    <location>
        <begin position="151"/>
        <end position="171"/>
    </location>
</feature>